<keyword evidence="4" id="KW-1185">Reference proteome</keyword>
<keyword evidence="2" id="KW-0732">Signal</keyword>
<reference evidence="3 4" key="1">
    <citation type="submission" date="2023-08" db="EMBL/GenBank/DDBJ databases">
        <title>A Necator americanus chromosomal reference genome.</title>
        <authorList>
            <person name="Ilik V."/>
            <person name="Petrzelkova K.J."/>
            <person name="Pardy F."/>
            <person name="Fuh T."/>
            <person name="Niatou-Singa F.S."/>
            <person name="Gouil Q."/>
            <person name="Baker L."/>
            <person name="Ritchie M.E."/>
            <person name="Jex A.R."/>
            <person name="Gazzola D."/>
            <person name="Li H."/>
            <person name="Toshio Fujiwara R."/>
            <person name="Zhan B."/>
            <person name="Aroian R.V."/>
            <person name="Pafco B."/>
            <person name="Schwarz E.M."/>
        </authorList>
    </citation>
    <scope>NUCLEOTIDE SEQUENCE [LARGE SCALE GENOMIC DNA]</scope>
    <source>
        <strain evidence="3 4">Aroian</strain>
        <tissue evidence="3">Whole animal</tissue>
    </source>
</reference>
<dbReference type="Proteomes" id="UP001303046">
    <property type="component" value="Unassembled WGS sequence"/>
</dbReference>
<evidence type="ECO:0000256" key="2">
    <source>
        <dbReference type="SAM" id="SignalP"/>
    </source>
</evidence>
<evidence type="ECO:0000313" key="4">
    <source>
        <dbReference type="Proteomes" id="UP001303046"/>
    </source>
</evidence>
<evidence type="ECO:0000256" key="1">
    <source>
        <dbReference type="SAM" id="MobiDB-lite"/>
    </source>
</evidence>
<organism evidence="3 4">
    <name type="scientific">Necator americanus</name>
    <name type="common">Human hookworm</name>
    <dbReference type="NCBI Taxonomy" id="51031"/>
    <lineage>
        <taxon>Eukaryota</taxon>
        <taxon>Metazoa</taxon>
        <taxon>Ecdysozoa</taxon>
        <taxon>Nematoda</taxon>
        <taxon>Chromadorea</taxon>
        <taxon>Rhabditida</taxon>
        <taxon>Rhabditina</taxon>
        <taxon>Rhabditomorpha</taxon>
        <taxon>Strongyloidea</taxon>
        <taxon>Ancylostomatidae</taxon>
        <taxon>Bunostominae</taxon>
        <taxon>Necator</taxon>
    </lineage>
</organism>
<feature type="compositionally biased region" description="Basic and acidic residues" evidence="1">
    <location>
        <begin position="199"/>
        <end position="209"/>
    </location>
</feature>
<feature type="chain" id="PRO_5046655062" evidence="2">
    <location>
        <begin position="18"/>
        <end position="209"/>
    </location>
</feature>
<proteinExistence type="predicted"/>
<feature type="compositionally biased region" description="Basic and acidic residues" evidence="1">
    <location>
        <begin position="164"/>
        <end position="187"/>
    </location>
</feature>
<comment type="caution">
    <text evidence="3">The sequence shown here is derived from an EMBL/GenBank/DDBJ whole genome shotgun (WGS) entry which is preliminary data.</text>
</comment>
<evidence type="ECO:0000313" key="3">
    <source>
        <dbReference type="EMBL" id="KAK6754575.1"/>
    </source>
</evidence>
<protein>
    <submittedName>
        <fullName evidence="3">Uncharacterized protein</fullName>
    </submittedName>
</protein>
<feature type="signal peptide" evidence="2">
    <location>
        <begin position="1"/>
        <end position="17"/>
    </location>
</feature>
<dbReference type="EMBL" id="JAVFWL010000005">
    <property type="protein sequence ID" value="KAK6754575.1"/>
    <property type="molecule type" value="Genomic_DNA"/>
</dbReference>
<gene>
    <name evidence="3" type="primary">Necator_chrV.g18311</name>
    <name evidence="3" type="ORF">RB195_013520</name>
</gene>
<accession>A0ABR1DX33</accession>
<sequence length="209" mass="23671">MRLLLQYLCACITTINAFSAVQRRSLIPMSLRKKLCEMKADETMCDFEKDLYKLIDEMSYSKWAICKHHPELLLCKWDPSIVGVIPETQPKPETTTSISLSMEESLSEESEEFAVDVPNTTPSIIESSKFIGNGGAVEPEDVEVEEPGPLKPSAVKQEVPVNKEPPRFEEKLTDERELDVQTQRPEESQEEENFGENILEVKDDVFGGM</sequence>
<feature type="region of interest" description="Disordered" evidence="1">
    <location>
        <begin position="125"/>
        <end position="209"/>
    </location>
</feature>
<name>A0ABR1DX33_NECAM</name>